<organism evidence="1 2">
    <name type="scientific">Sphagnum magellanicum</name>
    <dbReference type="NCBI Taxonomy" id="128215"/>
    <lineage>
        <taxon>Eukaryota</taxon>
        <taxon>Viridiplantae</taxon>
        <taxon>Streptophyta</taxon>
        <taxon>Embryophyta</taxon>
        <taxon>Bryophyta</taxon>
        <taxon>Sphagnophytina</taxon>
        <taxon>Sphagnopsida</taxon>
        <taxon>Sphagnales</taxon>
        <taxon>Sphagnaceae</taxon>
        <taxon>Sphagnum</taxon>
    </lineage>
</organism>
<comment type="caution">
    <text evidence="1">The sequence shown here is derived from an EMBL/GenBank/DDBJ whole genome shotgun (WGS) entry which is preliminary data.</text>
</comment>
<evidence type="ECO:0000313" key="1">
    <source>
        <dbReference type="EMBL" id="KAH9558087.1"/>
    </source>
</evidence>
<protein>
    <submittedName>
        <fullName evidence="1">Uncharacterized protein</fullName>
    </submittedName>
</protein>
<sequence length="508" mass="56248">MVVTSHQSGVHVVAFPFALKGHMGPFMQFSKSLANYGIDVTFITTSPHLASTQNFFKAHHNVHIACFDMPTEHGEVTSDNFGIIVHHINNLRDAFFELMKALFARDGTSITSLPSLSHFGPPLCIISDMFLSWTQDVADEFEIPRYCLCVASACYLSFLYNFPYFCAQGLILGPYDGEPLIIPGFPPISPCDVPVGRGLHRTKAMEFLRYHGGHLRKTTRLLVNSTYELESGVIESLQNILRNDFEGNQVPKILAIGPLLENFAQGEQHPKEKLQVEHQNHECLQWLGKQPISSVLYICFGTISMLPTQQMYELALGLEASGVRFLWVVRGAQVGPNGLSNDESLGTLLLPEGFLERTKGRGLIHSSWTPQLHCLAHPAIGGFMTQCGWNSAIESIAMGVPMIAWPLEWAEQEMNAQFCVDVLDVAVPIHSKGTTGSKKIVGKEEVERVIRLLMEDGQVQRTKVKELSKILGMACAPGGSSRKDLNIFVEELHSMASIKLMDRASSPV</sequence>
<dbReference type="Proteomes" id="UP000828922">
    <property type="component" value="Linkage Group LG07"/>
</dbReference>
<dbReference type="EMBL" id="CM038913">
    <property type="protein sequence ID" value="KAH9558087.1"/>
    <property type="molecule type" value="Genomic_DNA"/>
</dbReference>
<name>A0ACB8HPC1_9BRYO</name>
<keyword evidence="2" id="KW-1185">Reference proteome</keyword>
<accession>A0ACB8HPC1</accession>
<gene>
    <name evidence="1" type="ORF">CY35_07G118500</name>
</gene>
<proteinExistence type="predicted"/>
<evidence type="ECO:0000313" key="2">
    <source>
        <dbReference type="Proteomes" id="UP000828922"/>
    </source>
</evidence>
<reference evidence="2" key="1">
    <citation type="journal article" date="2022" name="New Phytol.">
        <title>Phylogenomic structure and speciation in an emerging model: the Sphagnum magellanicum complex (Bryophyta).</title>
        <authorList>
            <person name="Shaw A.J."/>
            <person name="Piatkowski B."/>
            <person name="Duffy A.M."/>
            <person name="Aguero B."/>
            <person name="Imwattana K."/>
            <person name="Nieto-Lugilde M."/>
            <person name="Healey A."/>
            <person name="Weston D.J."/>
            <person name="Patel M.N."/>
            <person name="Schmutz J."/>
            <person name="Grimwood J."/>
            <person name="Yavitt J.B."/>
            <person name="Hassel K."/>
            <person name="Stenoien H.K."/>
            <person name="Flatberg K.I."/>
            <person name="Bickford C.P."/>
            <person name="Hicks K.A."/>
        </authorList>
    </citation>
    <scope>NUCLEOTIDE SEQUENCE [LARGE SCALE GENOMIC DNA]</scope>
</reference>